<name>A0ABQ5K5G6_9EUKA</name>
<feature type="compositionally biased region" description="Basic and acidic residues" evidence="2">
    <location>
        <begin position="387"/>
        <end position="463"/>
    </location>
</feature>
<protein>
    <submittedName>
        <fullName evidence="3">Uncharacterized protein</fullName>
    </submittedName>
</protein>
<evidence type="ECO:0000256" key="1">
    <source>
        <dbReference type="SAM" id="Coils"/>
    </source>
</evidence>
<evidence type="ECO:0000256" key="2">
    <source>
        <dbReference type="SAM" id="MobiDB-lite"/>
    </source>
</evidence>
<feature type="coiled-coil region" evidence="1">
    <location>
        <begin position="35"/>
        <end position="72"/>
    </location>
</feature>
<organism evidence="3 4">
    <name type="scientific">Aduncisulcus paluster</name>
    <dbReference type="NCBI Taxonomy" id="2918883"/>
    <lineage>
        <taxon>Eukaryota</taxon>
        <taxon>Metamonada</taxon>
        <taxon>Carpediemonas-like organisms</taxon>
        <taxon>Aduncisulcus</taxon>
    </lineage>
</organism>
<evidence type="ECO:0000313" key="3">
    <source>
        <dbReference type="EMBL" id="GKT25735.1"/>
    </source>
</evidence>
<feature type="coiled-coil region" evidence="1">
    <location>
        <begin position="165"/>
        <end position="192"/>
    </location>
</feature>
<keyword evidence="4" id="KW-1185">Reference proteome</keyword>
<gene>
    <name evidence="3" type="ORF">ADUPG1_013127</name>
</gene>
<keyword evidence="1" id="KW-0175">Coiled coil</keyword>
<feature type="coiled-coil region" evidence="1">
    <location>
        <begin position="105"/>
        <end position="132"/>
    </location>
</feature>
<evidence type="ECO:0000313" key="4">
    <source>
        <dbReference type="Proteomes" id="UP001057375"/>
    </source>
</evidence>
<feature type="region of interest" description="Disordered" evidence="2">
    <location>
        <begin position="302"/>
        <end position="463"/>
    </location>
</feature>
<proteinExistence type="predicted"/>
<feature type="compositionally biased region" description="Basic and acidic residues" evidence="2">
    <location>
        <begin position="302"/>
        <end position="380"/>
    </location>
</feature>
<sequence length="463" mass="56100">MESHIQTVYVPKYGKSDVSHFDRCHELKMKETALSSEVKAQLLTLEGKKDRLEQLKQEKAKLMKLADDKRAILSSFDERSKEATERYRMAKIHAKNEKTKFSGQIESLKTSIKDATDEFALIEKRLKKAQQTLEKIKFSDIESSEVTIKARKEIEAIHSEHDRFLSENEREISAYRAETDILNDQLHDIKEKQQKIIEKTASIYELYHRSSIGHSDEVLELSQTVHRLKSEVMAIESEELAPIEGDDVMIFESLNTEKNKVYANILGKLGLPDGTEIDALKVAVSKRVHVFKQRKEEEERLKKEEERLKKEEEERLKKEEEKRLKKEEEERKRKEEEEERLKKEEEERLKKEEEERLKKEEEERKRKEEEERLKKEEEERKRKKKKNKEEEERKRKEEEEERLKKEEEERLKKEEEKRLKKEEEERKRKEEEEERLKKEEEERLKKEEEERLKKEEEERKRKE</sequence>
<accession>A0ABQ5K5G6</accession>
<comment type="caution">
    <text evidence="3">The sequence shown here is derived from an EMBL/GenBank/DDBJ whole genome shotgun (WGS) entry which is preliminary data.</text>
</comment>
<feature type="non-terminal residue" evidence="3">
    <location>
        <position position="463"/>
    </location>
</feature>
<dbReference type="Proteomes" id="UP001057375">
    <property type="component" value="Unassembled WGS sequence"/>
</dbReference>
<reference evidence="3" key="1">
    <citation type="submission" date="2022-03" db="EMBL/GenBank/DDBJ databases">
        <title>Draft genome sequence of Aduncisulcus paluster, a free-living microaerophilic Fornicata.</title>
        <authorList>
            <person name="Yuyama I."/>
            <person name="Kume K."/>
            <person name="Tamura T."/>
            <person name="Inagaki Y."/>
            <person name="Hashimoto T."/>
        </authorList>
    </citation>
    <scope>NUCLEOTIDE SEQUENCE</scope>
    <source>
        <strain evidence="3">NY0171</strain>
    </source>
</reference>
<dbReference type="EMBL" id="BQXS01012609">
    <property type="protein sequence ID" value="GKT25735.1"/>
    <property type="molecule type" value="Genomic_DNA"/>
</dbReference>